<sequence length="159" mass="17835">MHGEPQAEHRWLRRLMGEWVVEAPSTEARATREPLYTGTETARCVGDVWVVCEGRMELLEHGTAINIMTLGYDPARQKVVGSWIGSMMTHMWTYEGTIDTAADTVTLDTRGPALDGTGITDYQDVIAFEGGDARTLTSRSRQPDGSWKELFVVRYRRVA</sequence>
<dbReference type="AlphaFoldDB" id="A0A974PRV4"/>
<dbReference type="EMBL" id="CP063362">
    <property type="protein sequence ID" value="QRG08582.1"/>
    <property type="molecule type" value="Genomic_DNA"/>
</dbReference>
<protein>
    <submittedName>
        <fullName evidence="1">DUF1579 domain-containing protein</fullName>
    </submittedName>
</protein>
<evidence type="ECO:0000313" key="2">
    <source>
        <dbReference type="Proteomes" id="UP000596427"/>
    </source>
</evidence>
<proteinExistence type="predicted"/>
<dbReference type="KEGG" id="xdi:EZH22_10005"/>
<dbReference type="InterPro" id="IPR011473">
    <property type="entry name" value="DUF1579"/>
</dbReference>
<evidence type="ECO:0000313" key="1">
    <source>
        <dbReference type="EMBL" id="QRG08582.1"/>
    </source>
</evidence>
<keyword evidence="2" id="KW-1185">Reference proteome</keyword>
<gene>
    <name evidence="1" type="ORF">EZH22_10005</name>
</gene>
<organism evidence="1 2">
    <name type="scientific">Xanthobacter dioxanivorans</name>
    <dbReference type="NCBI Taxonomy" id="2528964"/>
    <lineage>
        <taxon>Bacteria</taxon>
        <taxon>Pseudomonadati</taxon>
        <taxon>Pseudomonadota</taxon>
        <taxon>Alphaproteobacteria</taxon>
        <taxon>Hyphomicrobiales</taxon>
        <taxon>Xanthobacteraceae</taxon>
        <taxon>Xanthobacter</taxon>
    </lineage>
</organism>
<dbReference type="RefSeq" id="WP_203195493.1">
    <property type="nucleotide sequence ID" value="NZ_CP063362.1"/>
</dbReference>
<dbReference type="Pfam" id="PF07617">
    <property type="entry name" value="DUF1579"/>
    <property type="match status" value="1"/>
</dbReference>
<reference evidence="1 2" key="1">
    <citation type="submission" date="2020-10" db="EMBL/GenBank/DDBJ databases">
        <title>Degradation of 1,4-Dioxane by Xanthobacter sp. YN2, via a Novel Group-2 Soluble Di-Iron Monooxygenase.</title>
        <authorList>
            <person name="Ma F."/>
            <person name="Wang Y."/>
            <person name="Yang J."/>
            <person name="Guo H."/>
            <person name="Su D."/>
            <person name="Yu L."/>
        </authorList>
    </citation>
    <scope>NUCLEOTIDE SEQUENCE [LARGE SCALE GENOMIC DNA]</scope>
    <source>
        <strain evidence="1 2">YN2</strain>
    </source>
</reference>
<dbReference type="Proteomes" id="UP000596427">
    <property type="component" value="Chromosome"/>
</dbReference>
<accession>A0A974PRV4</accession>
<name>A0A974PRV4_9HYPH</name>